<accession>A0A4U5QJT5</accession>
<comment type="caution">
    <text evidence="1">The sequence shown here is derived from an EMBL/GenBank/DDBJ whole genome shotgun (WGS) entry which is preliminary data.</text>
</comment>
<gene>
    <name evidence="1" type="ORF">D5086_0000077990</name>
</gene>
<evidence type="ECO:0000313" key="1">
    <source>
        <dbReference type="EMBL" id="TKS10964.1"/>
    </source>
</evidence>
<sequence length="101" mass="12104">MHGEARGGETGGWFWSPLERRRKSIRPKKEKRSSRLELLEWLRRELLPWLPLEWKGAFGQGGGRRFCCCRCYRGHSGIEEDFLQGEREKWCNHHVRWFDGC</sequence>
<dbReference type="EMBL" id="RCHU01000218">
    <property type="protein sequence ID" value="TKS10964.1"/>
    <property type="molecule type" value="Genomic_DNA"/>
</dbReference>
<protein>
    <submittedName>
        <fullName evidence="1">Uncharacterized protein</fullName>
    </submittedName>
</protein>
<name>A0A4U5QJT5_POPAL</name>
<reference evidence="1" key="1">
    <citation type="submission" date="2018-10" db="EMBL/GenBank/DDBJ databases">
        <title>Population genomic analysis revealed the cold adaptation of white poplar.</title>
        <authorList>
            <person name="Liu Y.-J."/>
        </authorList>
    </citation>
    <scope>NUCLEOTIDE SEQUENCE [LARGE SCALE GENOMIC DNA]</scope>
    <source>
        <strain evidence="1">PAL-ZL1</strain>
    </source>
</reference>
<organism evidence="1">
    <name type="scientific">Populus alba</name>
    <name type="common">White poplar</name>
    <dbReference type="NCBI Taxonomy" id="43335"/>
    <lineage>
        <taxon>Eukaryota</taxon>
        <taxon>Viridiplantae</taxon>
        <taxon>Streptophyta</taxon>
        <taxon>Embryophyta</taxon>
        <taxon>Tracheophyta</taxon>
        <taxon>Spermatophyta</taxon>
        <taxon>Magnoliopsida</taxon>
        <taxon>eudicotyledons</taxon>
        <taxon>Gunneridae</taxon>
        <taxon>Pentapetalae</taxon>
        <taxon>rosids</taxon>
        <taxon>fabids</taxon>
        <taxon>Malpighiales</taxon>
        <taxon>Salicaceae</taxon>
        <taxon>Saliceae</taxon>
        <taxon>Populus</taxon>
    </lineage>
</organism>
<dbReference type="AlphaFoldDB" id="A0A4U5QJT5"/>
<proteinExistence type="predicted"/>